<comment type="caution">
    <text evidence="1">The sequence shown here is derived from an EMBL/GenBank/DDBJ whole genome shotgun (WGS) entry which is preliminary data.</text>
</comment>
<name>A0ABT4X3N8_9BACI</name>
<accession>A0ABT4X3N8</accession>
<evidence type="ECO:0000313" key="2">
    <source>
        <dbReference type="Proteomes" id="UP001211894"/>
    </source>
</evidence>
<evidence type="ECO:0000313" key="1">
    <source>
        <dbReference type="EMBL" id="MDA7026046.1"/>
    </source>
</evidence>
<dbReference type="EMBL" id="JAQKAB010000003">
    <property type="protein sequence ID" value="MDA7026046.1"/>
    <property type="molecule type" value="Genomic_DNA"/>
</dbReference>
<organism evidence="1 2">
    <name type="scientific">Bacillus changyiensis</name>
    <dbReference type="NCBI Taxonomy" id="3004103"/>
    <lineage>
        <taxon>Bacteria</taxon>
        <taxon>Bacillati</taxon>
        <taxon>Bacillota</taxon>
        <taxon>Bacilli</taxon>
        <taxon>Bacillales</taxon>
        <taxon>Bacillaceae</taxon>
        <taxon>Bacillus</taxon>
    </lineage>
</organism>
<gene>
    <name evidence="1" type="ORF">PJ311_05385</name>
</gene>
<reference evidence="1 2" key="1">
    <citation type="submission" date="2023-01" db="EMBL/GenBank/DDBJ databases">
        <title>Bacillus changyiensis sp. nov., isolated from a coastal deposit.</title>
        <authorList>
            <person name="Xiao G."/>
            <person name="Lai Q."/>
            <person name="Hu Z."/>
            <person name="Shao Z."/>
        </authorList>
    </citation>
    <scope>NUCLEOTIDE SEQUENCE [LARGE SCALE GENOMIC DNA]</scope>
    <source>
        <strain evidence="1 2">CLL-7-23</strain>
    </source>
</reference>
<dbReference type="Proteomes" id="UP001211894">
    <property type="component" value="Unassembled WGS sequence"/>
</dbReference>
<sequence>MRNITKASPIEVNHIKASLTKAKNMMIARSLTKAKNMMIARSLTKAKNMMIARSLTKAKNMMIARSLTKVKRAVIRSQSITMAKKHIIIKKTKAVFINIQSGLMGI</sequence>
<keyword evidence="2" id="KW-1185">Reference proteome</keyword>
<proteinExistence type="predicted"/>
<protein>
    <submittedName>
        <fullName evidence="1">Uncharacterized protein</fullName>
    </submittedName>
</protein>